<proteinExistence type="predicted"/>
<dbReference type="GO" id="GO:0015074">
    <property type="term" value="P:DNA integration"/>
    <property type="evidence" value="ECO:0007669"/>
    <property type="project" value="InterPro"/>
</dbReference>
<evidence type="ECO:0000313" key="5">
    <source>
        <dbReference type="EMBL" id="SDO11145.1"/>
    </source>
</evidence>
<evidence type="ECO:0000256" key="2">
    <source>
        <dbReference type="ARBA" id="ARBA00023172"/>
    </source>
</evidence>
<reference evidence="6" key="1">
    <citation type="submission" date="2016-10" db="EMBL/GenBank/DDBJ databases">
        <authorList>
            <person name="de Groot N.N."/>
        </authorList>
    </citation>
    <scope>NUCLEOTIDE SEQUENCE [LARGE SCALE GENOMIC DNA]</scope>
    <source>
        <strain evidence="6">BP1-145</strain>
    </source>
</reference>
<dbReference type="InterPro" id="IPR035386">
    <property type="entry name" value="Arm-DNA-bind_5"/>
</dbReference>
<comment type="caution">
    <text evidence="5">The sequence shown here is derived from an EMBL/GenBank/DDBJ whole genome shotgun (WGS) entry which is preliminary data.</text>
</comment>
<dbReference type="InterPro" id="IPR011010">
    <property type="entry name" value="DNA_brk_join_enz"/>
</dbReference>
<keyword evidence="2" id="KW-0233">DNA recombination</keyword>
<protein>
    <submittedName>
        <fullName evidence="5">Site-specific recombinase XerD</fullName>
    </submittedName>
</protein>
<dbReference type="GO" id="GO:0003677">
    <property type="term" value="F:DNA binding"/>
    <property type="evidence" value="ECO:0007669"/>
    <property type="project" value="UniProtKB-KW"/>
</dbReference>
<dbReference type="InterPro" id="IPR025269">
    <property type="entry name" value="SAM-like_dom"/>
</dbReference>
<gene>
    <name evidence="5" type="ORF">SAMN04487900_1108</name>
</gene>
<feature type="domain" description="Arm DNA-binding" evidence="4">
    <location>
        <begin position="8"/>
        <end position="93"/>
    </location>
</feature>
<evidence type="ECO:0000256" key="1">
    <source>
        <dbReference type="ARBA" id="ARBA00023125"/>
    </source>
</evidence>
<dbReference type="Pfam" id="PF17293">
    <property type="entry name" value="Arm-DNA-bind_5"/>
    <property type="match status" value="1"/>
</dbReference>
<name>A0A1H0GW90_9BACT</name>
<dbReference type="Gene3D" id="1.10.443.10">
    <property type="entry name" value="Intergrase catalytic core"/>
    <property type="match status" value="1"/>
</dbReference>
<organism evidence="5 6">
    <name type="scientific">Prevotella communis</name>
    <dbReference type="NCBI Taxonomy" id="2913614"/>
    <lineage>
        <taxon>Bacteria</taxon>
        <taxon>Pseudomonadati</taxon>
        <taxon>Bacteroidota</taxon>
        <taxon>Bacteroidia</taxon>
        <taxon>Bacteroidales</taxon>
        <taxon>Prevotellaceae</taxon>
        <taxon>Prevotella</taxon>
    </lineage>
</organism>
<dbReference type="RefSeq" id="WP_091853468.1">
    <property type="nucleotide sequence ID" value="NZ_FNIW01000010.1"/>
</dbReference>
<dbReference type="GO" id="GO:0006310">
    <property type="term" value="P:DNA recombination"/>
    <property type="evidence" value="ECO:0007669"/>
    <property type="project" value="UniProtKB-KW"/>
</dbReference>
<evidence type="ECO:0000313" key="6">
    <source>
        <dbReference type="Proteomes" id="UP000199134"/>
    </source>
</evidence>
<sequence>MAVSIHLYLDKRTMRGATAQLKVGINKKGSSAYVSLGVWITPSQWDAVREKVRDHPNKNNLNSFIETRRTEIQNTIQRLTTDGQLTKLTATQIKNKVLAVLDPDTEPNAFVPRMELFTSTREAQSTKEKYELTLKRVLEYDSKARTRTFEDINREWLDGFDRFLMQYNTTKNGRNIHLRNIRAVFNDAIDNEVTMAYPFRKFKIRNEATVKRSLTLQQLRELFNYPVEPYQQRYLDMFKLSFFLIGINVTDLCLLYDVSPDGYLVYKRAKTKKMYSIKVEPEAQEIITRYSGKGYLLNLLDGISKPTTFTKKFDRGLKEIGPVTYEPNPKWKRGSKKHRLHKVHHPAFPGLSSYWARHTWATIASELDIPDATISAALGHSTTNKTTAIYIDFNREKIDNANRKVIDYVLGLNND</sequence>
<keyword evidence="1" id="KW-0238">DNA-binding</keyword>
<evidence type="ECO:0000259" key="4">
    <source>
        <dbReference type="Pfam" id="PF17293"/>
    </source>
</evidence>
<dbReference type="SUPFAM" id="SSF56349">
    <property type="entry name" value="DNA breaking-rejoining enzymes"/>
    <property type="match status" value="1"/>
</dbReference>
<dbReference type="Proteomes" id="UP000199134">
    <property type="component" value="Unassembled WGS sequence"/>
</dbReference>
<dbReference type="AlphaFoldDB" id="A0A1H0GW90"/>
<feature type="domain" description="Phage integrase SAM-like" evidence="3">
    <location>
        <begin position="121"/>
        <end position="204"/>
    </location>
</feature>
<evidence type="ECO:0000259" key="3">
    <source>
        <dbReference type="Pfam" id="PF13102"/>
    </source>
</evidence>
<dbReference type="InterPro" id="IPR010998">
    <property type="entry name" value="Integrase_recombinase_N"/>
</dbReference>
<dbReference type="Gene3D" id="1.10.150.130">
    <property type="match status" value="1"/>
</dbReference>
<accession>A0A1H0GW90</accession>
<dbReference type="OrthoDB" id="1112270at2"/>
<dbReference type="Pfam" id="PF13102">
    <property type="entry name" value="Phage_int_SAM_5"/>
    <property type="match status" value="1"/>
</dbReference>
<dbReference type="InterPro" id="IPR013762">
    <property type="entry name" value="Integrase-like_cat_sf"/>
</dbReference>
<dbReference type="EMBL" id="FNIW01000010">
    <property type="protein sequence ID" value="SDO11145.1"/>
    <property type="molecule type" value="Genomic_DNA"/>
</dbReference>